<dbReference type="CDD" id="cd05233">
    <property type="entry name" value="SDR_c"/>
    <property type="match status" value="1"/>
</dbReference>
<protein>
    <submittedName>
        <fullName evidence="3">SDR family oxidoreductase</fullName>
    </submittedName>
</protein>
<sequence length="253" mass="25671">MLADLQGKRALVTGAAQGLGHAIAVLFAERGARVLLTDIDAEGAAKAAAALPGAASLACDVTKADDVQAAVDATVSEFGGIDIVVNNAGIEIGKPLHEHTEADIDKLLAVNVKGVFFGIKHAVPALLASGGGAIVNMASVAGLGGAPLLGGYCATKGAVLRLTETAAIELRDHGIRVNAVCPSFIDTQMVARLVDPFTEAVGLPFSDVVALKQQRLGTPEEVAETTAFLASDDARFITGAHFILDGGLTGSLL</sequence>
<dbReference type="Pfam" id="PF13561">
    <property type="entry name" value="adh_short_C2"/>
    <property type="match status" value="1"/>
</dbReference>
<dbReference type="Proteomes" id="UP001500957">
    <property type="component" value="Unassembled WGS sequence"/>
</dbReference>
<dbReference type="NCBIfam" id="NF005559">
    <property type="entry name" value="PRK07231.1"/>
    <property type="match status" value="1"/>
</dbReference>
<dbReference type="InterPro" id="IPR036291">
    <property type="entry name" value="NAD(P)-bd_dom_sf"/>
</dbReference>
<evidence type="ECO:0000256" key="2">
    <source>
        <dbReference type="ARBA" id="ARBA00023002"/>
    </source>
</evidence>
<dbReference type="InterPro" id="IPR002347">
    <property type="entry name" value="SDR_fam"/>
</dbReference>
<evidence type="ECO:0000313" key="3">
    <source>
        <dbReference type="EMBL" id="GAA0614149.1"/>
    </source>
</evidence>
<accession>A0ABP3RP38</accession>
<evidence type="ECO:0000313" key="4">
    <source>
        <dbReference type="Proteomes" id="UP001500957"/>
    </source>
</evidence>
<dbReference type="PANTHER" id="PTHR24321:SF8">
    <property type="entry name" value="ESTRADIOL 17-BETA-DEHYDROGENASE 8-RELATED"/>
    <property type="match status" value="1"/>
</dbReference>
<comment type="similarity">
    <text evidence="1">Belongs to the short-chain dehydrogenases/reductases (SDR) family.</text>
</comment>
<evidence type="ECO:0000256" key="1">
    <source>
        <dbReference type="ARBA" id="ARBA00006484"/>
    </source>
</evidence>
<name>A0ABP3RP38_9ACTN</name>
<keyword evidence="2" id="KW-0560">Oxidoreductase</keyword>
<dbReference type="PANTHER" id="PTHR24321">
    <property type="entry name" value="DEHYDROGENASES, SHORT CHAIN"/>
    <property type="match status" value="1"/>
</dbReference>
<dbReference type="Gene3D" id="3.40.50.720">
    <property type="entry name" value="NAD(P)-binding Rossmann-like Domain"/>
    <property type="match status" value="1"/>
</dbReference>
<dbReference type="PRINTS" id="PR00080">
    <property type="entry name" value="SDRFAMILY"/>
</dbReference>
<reference evidence="4" key="1">
    <citation type="journal article" date="2019" name="Int. J. Syst. Evol. Microbiol.">
        <title>The Global Catalogue of Microorganisms (GCM) 10K type strain sequencing project: providing services to taxonomists for standard genome sequencing and annotation.</title>
        <authorList>
            <consortium name="The Broad Institute Genomics Platform"/>
            <consortium name="The Broad Institute Genome Sequencing Center for Infectious Disease"/>
            <person name="Wu L."/>
            <person name="Ma J."/>
        </authorList>
    </citation>
    <scope>NUCLEOTIDE SEQUENCE [LARGE SCALE GENOMIC DNA]</scope>
    <source>
        <strain evidence="4">JCM 10671</strain>
    </source>
</reference>
<keyword evidence="4" id="KW-1185">Reference proteome</keyword>
<proteinExistence type="inferred from homology"/>
<gene>
    <name evidence="3" type="ORF">GCM10009547_14990</name>
</gene>
<dbReference type="InterPro" id="IPR020904">
    <property type="entry name" value="Sc_DH/Rdtase_CS"/>
</dbReference>
<organism evidence="3 4">
    <name type="scientific">Sporichthya brevicatena</name>
    <dbReference type="NCBI Taxonomy" id="171442"/>
    <lineage>
        <taxon>Bacteria</taxon>
        <taxon>Bacillati</taxon>
        <taxon>Actinomycetota</taxon>
        <taxon>Actinomycetes</taxon>
        <taxon>Sporichthyales</taxon>
        <taxon>Sporichthyaceae</taxon>
        <taxon>Sporichthya</taxon>
    </lineage>
</organism>
<dbReference type="PROSITE" id="PS00061">
    <property type="entry name" value="ADH_SHORT"/>
    <property type="match status" value="1"/>
</dbReference>
<dbReference type="SUPFAM" id="SSF51735">
    <property type="entry name" value="NAD(P)-binding Rossmann-fold domains"/>
    <property type="match status" value="1"/>
</dbReference>
<dbReference type="PRINTS" id="PR00081">
    <property type="entry name" value="GDHRDH"/>
</dbReference>
<dbReference type="EMBL" id="BAAAHE010000011">
    <property type="protein sequence ID" value="GAA0614149.1"/>
    <property type="molecule type" value="Genomic_DNA"/>
</dbReference>
<comment type="caution">
    <text evidence="3">The sequence shown here is derived from an EMBL/GenBank/DDBJ whole genome shotgun (WGS) entry which is preliminary data.</text>
</comment>